<keyword evidence="1" id="KW-1133">Transmembrane helix</keyword>
<keyword evidence="1" id="KW-0472">Membrane</keyword>
<feature type="transmembrane region" description="Helical" evidence="1">
    <location>
        <begin position="12"/>
        <end position="39"/>
    </location>
</feature>
<evidence type="ECO:0000313" key="4">
    <source>
        <dbReference type="EMBL" id="KAF4475158.1"/>
    </source>
</evidence>
<dbReference type="OrthoDB" id="4850824at2759"/>
<dbReference type="PANTHER" id="PTHR35395">
    <property type="entry name" value="DUF6536 DOMAIN-CONTAINING PROTEIN"/>
    <property type="match status" value="1"/>
</dbReference>
<dbReference type="InterPro" id="IPR046623">
    <property type="entry name" value="DUF6536"/>
</dbReference>
<evidence type="ECO:0000256" key="1">
    <source>
        <dbReference type="SAM" id="Phobius"/>
    </source>
</evidence>
<dbReference type="HOGENOM" id="CLU_2108852_0_0_1"/>
<dbReference type="EMBL" id="KB021134">
    <property type="protein sequence ID" value="ELA25582.1"/>
    <property type="molecule type" value="Genomic_DNA"/>
</dbReference>
<accession>L2FGW0</accession>
<reference evidence="4 5" key="2">
    <citation type="submission" date="2012-08" db="EMBL/GenBank/DDBJ databases">
        <authorList>
            <person name="Gan P.H.P."/>
            <person name="Ikeda K."/>
            <person name="Irieda H."/>
            <person name="Narusaka M."/>
            <person name="O'Connell R.J."/>
            <person name="Narusaka Y."/>
            <person name="Takano Y."/>
            <person name="Kubo Y."/>
            <person name="Shirasu K."/>
        </authorList>
    </citation>
    <scope>NUCLEOTIDE SEQUENCE [LARGE SCALE GENOMIC DNA]</scope>
    <source>
        <strain evidence="4 5">Nara gc5</strain>
    </source>
</reference>
<name>L2FGW0_COLFN</name>
<dbReference type="AlphaFoldDB" id="L2FGW0"/>
<organism evidence="3">
    <name type="scientific">Colletotrichum fructicola (strain Nara gc5)</name>
    <name type="common">Anthracnose fungus</name>
    <name type="synonym">Colletotrichum gloeosporioides (strain Nara gc5)</name>
    <dbReference type="NCBI Taxonomy" id="1213859"/>
    <lineage>
        <taxon>Eukaryota</taxon>
        <taxon>Fungi</taxon>
        <taxon>Dikarya</taxon>
        <taxon>Ascomycota</taxon>
        <taxon>Pezizomycotina</taxon>
        <taxon>Sordariomycetes</taxon>
        <taxon>Hypocreomycetidae</taxon>
        <taxon>Glomerellales</taxon>
        <taxon>Glomerellaceae</taxon>
        <taxon>Colletotrichum</taxon>
        <taxon>Colletotrichum gloeosporioides species complex</taxon>
    </lineage>
</organism>
<dbReference type="PANTHER" id="PTHR35395:SF1">
    <property type="entry name" value="DUF6536 DOMAIN-CONTAINING PROTEIN"/>
    <property type="match status" value="1"/>
</dbReference>
<reference evidence="3" key="1">
    <citation type="submission" date="2012-08" db="EMBL/GenBank/DDBJ databases">
        <title>Genome analysis of Colletotrichum orbiculare and Colletotrichum fructicola.</title>
        <authorList>
            <person name="Gan P.H.P."/>
            <person name="Ikeda K."/>
            <person name="Irieda H."/>
            <person name="Narusaka M."/>
            <person name="O'Connell R.J."/>
            <person name="Narusaka Y."/>
            <person name="Takano Y."/>
            <person name="Kubo Y."/>
            <person name="Shirasu K."/>
        </authorList>
    </citation>
    <scope>NUCLEOTIDE SEQUENCE</scope>
    <source>
        <strain evidence="3">Nara gc5</strain>
    </source>
</reference>
<evidence type="ECO:0000313" key="3">
    <source>
        <dbReference type="EMBL" id="ELA25582.1"/>
    </source>
</evidence>
<dbReference type="Pfam" id="PF20163">
    <property type="entry name" value="DUF6536"/>
    <property type="match status" value="1"/>
</dbReference>
<reference evidence="4 5" key="3">
    <citation type="submission" date="2020-04" db="EMBL/GenBank/DDBJ databases">
        <title>Genome sequencing and assembly of multiple isolates from the Colletotrichum gloeosporioides species complex.</title>
        <authorList>
            <person name="Gan P."/>
            <person name="Shirasu K."/>
        </authorList>
    </citation>
    <scope>NUCLEOTIDE SEQUENCE [LARGE SCALE GENOMIC DNA]</scope>
    <source>
        <strain evidence="4 5">Nara gc5</strain>
    </source>
</reference>
<gene>
    <name evidence="3" type="ORF">CGGC5_13285</name>
    <name evidence="4" type="ORF">CGGC5_v016172</name>
</gene>
<dbReference type="Proteomes" id="UP000011096">
    <property type="component" value="Unassembled WGS sequence"/>
</dbReference>
<evidence type="ECO:0000313" key="5">
    <source>
        <dbReference type="Proteomes" id="UP000011096"/>
    </source>
</evidence>
<proteinExistence type="predicted"/>
<keyword evidence="5" id="KW-1185">Reference proteome</keyword>
<keyword evidence="1" id="KW-0812">Transmembrane</keyword>
<evidence type="ECO:0000259" key="2">
    <source>
        <dbReference type="Pfam" id="PF20163"/>
    </source>
</evidence>
<dbReference type="EMBL" id="ANPB02000010">
    <property type="protein sequence ID" value="KAF4475158.1"/>
    <property type="molecule type" value="Genomic_DNA"/>
</dbReference>
<feature type="domain" description="DUF6536" evidence="2">
    <location>
        <begin position="7"/>
        <end position="91"/>
    </location>
</feature>
<feature type="transmembrane region" description="Helical" evidence="1">
    <location>
        <begin position="59"/>
        <end position="79"/>
    </location>
</feature>
<dbReference type="InParanoid" id="L2FGW0"/>
<dbReference type="STRING" id="1213859.L2FGW0"/>
<sequence length="115" mass="12302">MGCITGWRKSAIVNIGLMFACLMILIGVLAAAISATGNVSQSYKFYTASCVSATTTNTILHLAINILSTIILASSNFFMQVLNAPTGREVDIFTPKELISTSESHHGEMLFVSRG</sequence>
<protein>
    <recommendedName>
        <fullName evidence="2">DUF6536 domain-containing protein</fullName>
    </recommendedName>
</protein>